<dbReference type="SUPFAM" id="SSF52317">
    <property type="entry name" value="Class I glutamine amidotransferase-like"/>
    <property type="match status" value="1"/>
</dbReference>
<keyword evidence="5" id="KW-1185">Reference proteome</keyword>
<dbReference type="Pfam" id="PF12796">
    <property type="entry name" value="Ank_2"/>
    <property type="match status" value="2"/>
</dbReference>
<feature type="repeat" description="ANK" evidence="3">
    <location>
        <begin position="36"/>
        <end position="68"/>
    </location>
</feature>
<feature type="repeat" description="ANK" evidence="3">
    <location>
        <begin position="172"/>
        <end position="204"/>
    </location>
</feature>
<dbReference type="InterPro" id="IPR036770">
    <property type="entry name" value="Ankyrin_rpt-contain_sf"/>
</dbReference>
<accession>A0A9E6MIF5</accession>
<dbReference type="PROSITE" id="PS51273">
    <property type="entry name" value="GATASE_TYPE_1"/>
    <property type="match status" value="1"/>
</dbReference>
<sequence>MNYQEELLIGEIKNDDLEEVHKLLQAGANPNTLDKYNNPCIRFAINNKNLDIVTALLEKGANPNAIDKNRDPIILEAIRSRELDIINSLLEKGANPNVLDRNENPALLLALTKNVAIVNALLNNGADPNQVDKNGNTALSIILERTGDIKIDTTSLLIEKDKEKALNLRNSNGETFLHLAAQQGKIKIFDKYLDYYQTVNITDKAGNTPLYWSKLFGHTEISDMLTKRAEELNEPAYTKITKTERFEDLPPRPKIALSYNSEIGGPNANEAKKKLIYQGGDLEYIDFREIVPKSANEEEKINEEIINEAKQKAKELLSDKDALVIPGNDKAVNPKVATQFGGKVNLELKKDESDFARSLAEMVMAEVAIEKGMPIMGICGGHQIINTYLKGKIADAPNHEHDSIIIEPTSELASIIKRNSTQKEISKQNFWASHNNIVQEIGGKIG</sequence>
<dbReference type="SMART" id="SM00248">
    <property type="entry name" value="ANK"/>
    <property type="match status" value="7"/>
</dbReference>
<dbReference type="InterPro" id="IPR002110">
    <property type="entry name" value="Ankyrin_rpt"/>
</dbReference>
<evidence type="ECO:0000256" key="1">
    <source>
        <dbReference type="ARBA" id="ARBA00022737"/>
    </source>
</evidence>
<dbReference type="InterPro" id="IPR029062">
    <property type="entry name" value="Class_I_gatase-like"/>
</dbReference>
<dbReference type="SUPFAM" id="SSF48403">
    <property type="entry name" value="Ankyrin repeat"/>
    <property type="match status" value="1"/>
</dbReference>
<dbReference type="PANTHER" id="PTHR24123:SF33">
    <property type="entry name" value="PROTEIN HOS4"/>
    <property type="match status" value="1"/>
</dbReference>
<proteinExistence type="predicted"/>
<keyword evidence="1" id="KW-0677">Repeat</keyword>
<evidence type="ECO:0000256" key="2">
    <source>
        <dbReference type="ARBA" id="ARBA00023043"/>
    </source>
</evidence>
<protein>
    <recommendedName>
        <fullName evidence="6">Ankyrin repeat protein</fullName>
    </recommendedName>
</protein>
<dbReference type="InterPro" id="IPR051165">
    <property type="entry name" value="Multifunctional_ANK_Repeat"/>
</dbReference>
<dbReference type="InterPro" id="IPR011697">
    <property type="entry name" value="Peptidase_C26"/>
</dbReference>
<organism evidence="4 5">
    <name type="scientific">Rickettsia tillamookensis</name>
    <dbReference type="NCBI Taxonomy" id="2761623"/>
    <lineage>
        <taxon>Bacteria</taxon>
        <taxon>Pseudomonadati</taxon>
        <taxon>Pseudomonadota</taxon>
        <taxon>Alphaproteobacteria</taxon>
        <taxon>Rickettsiales</taxon>
        <taxon>Rickettsiaceae</taxon>
        <taxon>Rickettsieae</taxon>
        <taxon>Rickettsia</taxon>
        <taxon>spotted fever group</taxon>
    </lineage>
</organism>
<dbReference type="Gene3D" id="3.40.50.880">
    <property type="match status" value="1"/>
</dbReference>
<keyword evidence="2 3" id="KW-0040">ANK repeat</keyword>
<dbReference type="EMBL" id="CP060138">
    <property type="protein sequence ID" value="QQV75360.1"/>
    <property type="molecule type" value="Genomic_DNA"/>
</dbReference>
<dbReference type="PROSITE" id="PS50088">
    <property type="entry name" value="ANK_REPEAT"/>
    <property type="match status" value="2"/>
</dbReference>
<name>A0A9E6MIF5_9RICK</name>
<evidence type="ECO:0008006" key="6">
    <source>
        <dbReference type="Google" id="ProtNLM"/>
    </source>
</evidence>
<dbReference type="Gene3D" id="1.25.40.20">
    <property type="entry name" value="Ankyrin repeat-containing domain"/>
    <property type="match status" value="1"/>
</dbReference>
<evidence type="ECO:0000313" key="4">
    <source>
        <dbReference type="EMBL" id="QQV75360.1"/>
    </source>
</evidence>
<gene>
    <name evidence="4" type="ORF">H6P87_00915</name>
</gene>
<evidence type="ECO:0000256" key="3">
    <source>
        <dbReference type="PROSITE-ProRule" id="PRU00023"/>
    </source>
</evidence>
<dbReference type="Pfam" id="PF07722">
    <property type="entry name" value="Peptidase_C26"/>
    <property type="match status" value="1"/>
</dbReference>
<evidence type="ECO:0000313" key="5">
    <source>
        <dbReference type="Proteomes" id="UP000595296"/>
    </source>
</evidence>
<dbReference type="Proteomes" id="UP000595296">
    <property type="component" value="Chromosome"/>
</dbReference>
<dbReference type="PANTHER" id="PTHR24123">
    <property type="entry name" value="ANKYRIN REPEAT-CONTAINING"/>
    <property type="match status" value="1"/>
</dbReference>
<dbReference type="PROSITE" id="PS50297">
    <property type="entry name" value="ANK_REP_REGION"/>
    <property type="match status" value="1"/>
</dbReference>
<reference evidence="4 5" key="1">
    <citation type="journal article" date="2021" name="Int. J. Syst. Evol. Microbiol.">
        <title>Characterization of a novel transitional group Rickettsia species (Rickettsia tillamookensis sp. nov.) from the western black-legged tick, Ixodes pacificus.</title>
        <authorList>
            <person name="Gauthier D.T."/>
            <person name="Karpathy S.E."/>
            <person name="Grizzard S.L."/>
            <person name="Batra D."/>
            <person name="Rowe L.A."/>
            <person name="Paddock C.D."/>
        </authorList>
    </citation>
    <scope>NUCLEOTIDE SEQUENCE [LARGE SCALE GENOMIC DNA]</scope>
    <source>
        <strain evidence="4 5">Tillamook 23</strain>
    </source>
</reference>